<feature type="domain" description="MPN" evidence="7">
    <location>
        <begin position="107"/>
        <end position="228"/>
    </location>
</feature>
<dbReference type="PANTHER" id="PTHR30471">
    <property type="entry name" value="DNA REPAIR PROTEIN RADC"/>
    <property type="match status" value="1"/>
</dbReference>
<evidence type="ECO:0000313" key="9">
    <source>
        <dbReference type="Proteomes" id="UP000199073"/>
    </source>
</evidence>
<dbReference type="SUPFAM" id="SSF47781">
    <property type="entry name" value="RuvA domain 2-like"/>
    <property type="match status" value="1"/>
</dbReference>
<dbReference type="Proteomes" id="UP000199073">
    <property type="component" value="Unassembled WGS sequence"/>
</dbReference>
<dbReference type="PANTHER" id="PTHR30471:SF3">
    <property type="entry name" value="UPF0758 PROTEIN YEES-RELATED"/>
    <property type="match status" value="1"/>
</dbReference>
<dbReference type="AlphaFoldDB" id="A0A1H0S3T1"/>
<keyword evidence="5" id="KW-0482">Metalloprotease</keyword>
<sequence length="245" mass="27440">MDKKQWQQKGQGHRARLRDRFLEKGINSFSDTEVLELLLSFGTPRADCKEQARALLQKFGSFGQVLDAPLSLLQEVKGVGPKNSFALRFVQGVAQRYLRERIRGKHYLHVAADVADYLVFSMRGLKREVFTVIFLDSSHAVIESETVAEGTVNLNTIYPREIIAKALKHNAAALVVAHNHPSGSLVPSAKDITLTKTLHFLSSAMQLQLLDHLIIGDGVYSFNEKGIMDTIRKDTQKVMAALRRD</sequence>
<evidence type="ECO:0000256" key="6">
    <source>
        <dbReference type="RuleBase" id="RU003797"/>
    </source>
</evidence>
<dbReference type="Pfam" id="PF20582">
    <property type="entry name" value="UPF0758_N"/>
    <property type="match status" value="1"/>
</dbReference>
<gene>
    <name evidence="8" type="ORF">SAMN05660330_02520</name>
</gene>
<dbReference type="PROSITE" id="PS01302">
    <property type="entry name" value="UPF0758"/>
    <property type="match status" value="1"/>
</dbReference>
<accession>A0A1H0S3T1</accession>
<dbReference type="STRING" id="91360.SAMN05660330_02520"/>
<keyword evidence="9" id="KW-1185">Reference proteome</keyword>
<dbReference type="GO" id="GO:0046872">
    <property type="term" value="F:metal ion binding"/>
    <property type="evidence" value="ECO:0007669"/>
    <property type="project" value="UniProtKB-KW"/>
</dbReference>
<dbReference type="Gene3D" id="3.40.140.10">
    <property type="entry name" value="Cytidine Deaminase, domain 2"/>
    <property type="match status" value="1"/>
</dbReference>
<dbReference type="EMBL" id="FNJI01000017">
    <property type="protein sequence ID" value="SDP36317.1"/>
    <property type="molecule type" value="Genomic_DNA"/>
</dbReference>
<dbReference type="SUPFAM" id="SSF102712">
    <property type="entry name" value="JAB1/MPN domain"/>
    <property type="match status" value="1"/>
</dbReference>
<evidence type="ECO:0000313" key="8">
    <source>
        <dbReference type="EMBL" id="SDP36317.1"/>
    </source>
</evidence>
<dbReference type="InterPro" id="IPR001405">
    <property type="entry name" value="UPF0758"/>
</dbReference>
<proteinExistence type="inferred from homology"/>
<reference evidence="8 9" key="1">
    <citation type="submission" date="2016-10" db="EMBL/GenBank/DDBJ databases">
        <authorList>
            <person name="de Groot N.N."/>
        </authorList>
    </citation>
    <scope>NUCLEOTIDE SEQUENCE [LARGE SCALE GENOMIC DNA]</scope>
    <source>
        <strain evidence="8 9">DSM 12130</strain>
    </source>
</reference>
<name>A0A1H0S3T1_9BACT</name>
<keyword evidence="2" id="KW-0479">Metal-binding</keyword>
<dbReference type="CDD" id="cd08071">
    <property type="entry name" value="MPN_DUF2466"/>
    <property type="match status" value="1"/>
</dbReference>
<evidence type="ECO:0000256" key="1">
    <source>
        <dbReference type="ARBA" id="ARBA00022670"/>
    </source>
</evidence>
<dbReference type="Gene3D" id="1.10.150.20">
    <property type="entry name" value="5' to 3' exonuclease, C-terminal subdomain"/>
    <property type="match status" value="1"/>
</dbReference>
<evidence type="ECO:0000256" key="5">
    <source>
        <dbReference type="ARBA" id="ARBA00023049"/>
    </source>
</evidence>
<dbReference type="NCBIfam" id="TIGR00608">
    <property type="entry name" value="radc"/>
    <property type="match status" value="1"/>
</dbReference>
<dbReference type="GO" id="GO:0008237">
    <property type="term" value="F:metallopeptidase activity"/>
    <property type="evidence" value="ECO:0007669"/>
    <property type="project" value="UniProtKB-KW"/>
</dbReference>
<organism evidence="8 9">
    <name type="scientific">Desulforhopalus singaporensis</name>
    <dbReference type="NCBI Taxonomy" id="91360"/>
    <lineage>
        <taxon>Bacteria</taxon>
        <taxon>Pseudomonadati</taxon>
        <taxon>Thermodesulfobacteriota</taxon>
        <taxon>Desulfobulbia</taxon>
        <taxon>Desulfobulbales</taxon>
        <taxon>Desulfocapsaceae</taxon>
        <taxon>Desulforhopalus</taxon>
    </lineage>
</organism>
<dbReference type="RefSeq" id="WP_092223349.1">
    <property type="nucleotide sequence ID" value="NZ_FNJI01000017.1"/>
</dbReference>
<dbReference type="InterPro" id="IPR010994">
    <property type="entry name" value="RuvA_2-like"/>
</dbReference>
<dbReference type="InterPro" id="IPR046778">
    <property type="entry name" value="UPF0758_N"/>
</dbReference>
<evidence type="ECO:0000259" key="7">
    <source>
        <dbReference type="PROSITE" id="PS50249"/>
    </source>
</evidence>
<dbReference type="OrthoDB" id="9804482at2"/>
<protein>
    <submittedName>
        <fullName evidence="8">DNA repair protein RadC</fullName>
    </submittedName>
</protein>
<keyword evidence="1" id="KW-0645">Protease</keyword>
<evidence type="ECO:0000256" key="3">
    <source>
        <dbReference type="ARBA" id="ARBA00022801"/>
    </source>
</evidence>
<dbReference type="InterPro" id="IPR025657">
    <property type="entry name" value="RadC_JAB"/>
</dbReference>
<keyword evidence="4" id="KW-0862">Zinc</keyword>
<dbReference type="PROSITE" id="PS50249">
    <property type="entry name" value="MPN"/>
    <property type="match status" value="1"/>
</dbReference>
<comment type="similarity">
    <text evidence="6">Belongs to the UPF0758 family.</text>
</comment>
<evidence type="ECO:0000256" key="2">
    <source>
        <dbReference type="ARBA" id="ARBA00022723"/>
    </source>
</evidence>
<dbReference type="GO" id="GO:0006508">
    <property type="term" value="P:proteolysis"/>
    <property type="evidence" value="ECO:0007669"/>
    <property type="project" value="UniProtKB-KW"/>
</dbReference>
<dbReference type="InterPro" id="IPR037518">
    <property type="entry name" value="MPN"/>
</dbReference>
<dbReference type="InterPro" id="IPR020891">
    <property type="entry name" value="UPF0758_CS"/>
</dbReference>
<dbReference type="Pfam" id="PF04002">
    <property type="entry name" value="RadC"/>
    <property type="match status" value="1"/>
</dbReference>
<dbReference type="NCBIfam" id="NF000642">
    <property type="entry name" value="PRK00024.1"/>
    <property type="match status" value="1"/>
</dbReference>
<keyword evidence="3" id="KW-0378">Hydrolase</keyword>
<evidence type="ECO:0000256" key="4">
    <source>
        <dbReference type="ARBA" id="ARBA00022833"/>
    </source>
</evidence>